<keyword evidence="3" id="KW-0255">Endonuclease</keyword>
<keyword evidence="3" id="KW-0540">Nuclease</keyword>
<dbReference type="CDD" id="cd09117">
    <property type="entry name" value="PLDc_Bfil_DEXD_like"/>
    <property type="match status" value="1"/>
</dbReference>
<gene>
    <name evidence="3" type="ORF">GTQ38_16810</name>
</gene>
<dbReference type="SUPFAM" id="SSF56024">
    <property type="entry name" value="Phospholipase D/nuclease"/>
    <property type="match status" value="1"/>
</dbReference>
<dbReference type="Proteomes" id="UP000475249">
    <property type="component" value="Unassembled WGS sequence"/>
</dbReference>
<dbReference type="InterPro" id="IPR019065">
    <property type="entry name" value="RE_NgoFVII_N"/>
</dbReference>
<evidence type="ECO:0000313" key="4">
    <source>
        <dbReference type="Proteomes" id="UP000475249"/>
    </source>
</evidence>
<name>A0A6L9EG09_9FLAO</name>
<reference evidence="3 4" key="1">
    <citation type="submission" date="2020-01" db="EMBL/GenBank/DDBJ databases">
        <title>Bacteria diversity of Porities sp.</title>
        <authorList>
            <person name="Wang G."/>
        </authorList>
    </citation>
    <scope>NUCLEOTIDE SEQUENCE [LARGE SCALE GENOMIC DNA]</scope>
    <source>
        <strain evidence="3 4">R33</strain>
    </source>
</reference>
<keyword evidence="4" id="KW-1185">Reference proteome</keyword>
<feature type="domain" description="Restriction endonuclease type II NgoFVII N-terminal" evidence="2">
    <location>
        <begin position="32"/>
        <end position="137"/>
    </location>
</feature>
<dbReference type="Gene3D" id="3.30.870.10">
    <property type="entry name" value="Endonuclease Chain A"/>
    <property type="match status" value="1"/>
</dbReference>
<evidence type="ECO:0000256" key="1">
    <source>
        <dbReference type="SAM" id="MobiDB-lite"/>
    </source>
</evidence>
<protein>
    <submittedName>
        <fullName evidence="3">NgoFVII family restriction endonuclease</fullName>
    </submittedName>
</protein>
<dbReference type="AlphaFoldDB" id="A0A6L9EG09"/>
<evidence type="ECO:0000259" key="2">
    <source>
        <dbReference type="Pfam" id="PF09565"/>
    </source>
</evidence>
<sequence length="399" mass="44475">MNVRFLGQGYNRDVGSSVAQALIDAFGNDSFHTFKCLVAFASHTGVSGLRDHVENSKQHINSFRVIVGVDQNGTSKEALESLIDWGVDTFVFYTSQRIIFHPKIYLFEGNNEVLVIIGSNNLTQMGLVQNIEGSVEITFNKNDVEGENLLEQITSYFDPILTGESVNLEQLTNELIEQLVAANIVKTEAVRRAQYHKAANEQNDENQGEIPNIREIFPSIPLQGLPDAFTPIRQARRGAGEANQEQDVENNPNDELGNLVWRKSNLPGSDVQFAPPGTNPTGGLRLVQARYEVRGQRIDQTTYFRNQIFVGENWNVANQNPFREVAVVDFRIIIQGRNVGTFALNLRHKPSGEAGQNNYTTLISWGDASDSIQAVDLRGMTLDLHSPIADNQPFTINIY</sequence>
<dbReference type="GO" id="GO:0004519">
    <property type="term" value="F:endonuclease activity"/>
    <property type="evidence" value="ECO:0007669"/>
    <property type="project" value="UniProtKB-KW"/>
</dbReference>
<feature type="region of interest" description="Disordered" evidence="1">
    <location>
        <begin position="238"/>
        <end position="257"/>
    </location>
</feature>
<organism evidence="3 4">
    <name type="scientific">Poritiphilus flavus</name>
    <dbReference type="NCBI Taxonomy" id="2697053"/>
    <lineage>
        <taxon>Bacteria</taxon>
        <taxon>Pseudomonadati</taxon>
        <taxon>Bacteroidota</taxon>
        <taxon>Flavobacteriia</taxon>
        <taxon>Flavobacteriales</taxon>
        <taxon>Flavobacteriaceae</taxon>
        <taxon>Poritiphilus</taxon>
    </lineage>
</organism>
<proteinExistence type="predicted"/>
<feature type="compositionally biased region" description="Polar residues" evidence="1">
    <location>
        <begin position="243"/>
        <end position="253"/>
    </location>
</feature>
<evidence type="ECO:0000313" key="3">
    <source>
        <dbReference type="EMBL" id="NAS13677.1"/>
    </source>
</evidence>
<accession>A0A6L9EG09</accession>
<comment type="caution">
    <text evidence="3">The sequence shown here is derived from an EMBL/GenBank/DDBJ whole genome shotgun (WGS) entry which is preliminary data.</text>
</comment>
<dbReference type="Pfam" id="PF09565">
    <property type="entry name" value="RE_NgoFVII"/>
    <property type="match status" value="1"/>
</dbReference>
<keyword evidence="3" id="KW-0378">Hydrolase</keyword>
<dbReference type="RefSeq" id="WP_161436706.1">
    <property type="nucleotide sequence ID" value="NZ_WXYO01000007.1"/>
</dbReference>
<dbReference type="EMBL" id="WXYO01000007">
    <property type="protein sequence ID" value="NAS13677.1"/>
    <property type="molecule type" value="Genomic_DNA"/>
</dbReference>